<dbReference type="GO" id="GO:0006793">
    <property type="term" value="P:phosphorus metabolic process"/>
    <property type="evidence" value="ECO:0007669"/>
    <property type="project" value="UniProtKB-ARBA"/>
</dbReference>
<dbReference type="Proteomes" id="UP001255601">
    <property type="component" value="Unassembled WGS sequence"/>
</dbReference>
<comment type="caution">
    <text evidence="2">The sequence shown here is derived from an EMBL/GenBank/DDBJ whole genome shotgun (WGS) entry which is preliminary data.</text>
</comment>
<dbReference type="InterPro" id="IPR001736">
    <property type="entry name" value="PLipase_D/transphosphatidylase"/>
</dbReference>
<dbReference type="GO" id="GO:0003824">
    <property type="term" value="F:catalytic activity"/>
    <property type="evidence" value="ECO:0007669"/>
    <property type="project" value="InterPro"/>
</dbReference>
<sequence length="30" mass="3561">MHRKFVVLDFNKPTARLYLGSYNFSEPTDN</sequence>
<accession>A0AAJ2BIH3</accession>
<evidence type="ECO:0000259" key="1">
    <source>
        <dbReference type="PROSITE" id="PS50035"/>
    </source>
</evidence>
<organism evidence="2 3">
    <name type="scientific">Agrobacterium larrymoorei</name>
    <dbReference type="NCBI Taxonomy" id="160699"/>
    <lineage>
        <taxon>Bacteria</taxon>
        <taxon>Pseudomonadati</taxon>
        <taxon>Pseudomonadota</taxon>
        <taxon>Alphaproteobacteria</taxon>
        <taxon>Hyphomicrobiales</taxon>
        <taxon>Rhizobiaceae</taxon>
        <taxon>Rhizobium/Agrobacterium group</taxon>
        <taxon>Agrobacterium</taxon>
    </lineage>
</organism>
<protein>
    <recommendedName>
        <fullName evidence="1">PLD phosphodiesterase domain-containing protein</fullName>
    </recommendedName>
</protein>
<dbReference type="AlphaFoldDB" id="A0AAJ2BIH3"/>
<gene>
    <name evidence="2" type="ORF">QE369_000428</name>
</gene>
<reference evidence="2" key="1">
    <citation type="submission" date="2023-08" db="EMBL/GenBank/DDBJ databases">
        <title>Functional and genomic diversity of the sorghum phyllosphere microbiome.</title>
        <authorList>
            <person name="Shade A."/>
        </authorList>
    </citation>
    <scope>NUCLEOTIDE SEQUENCE</scope>
    <source>
        <strain evidence="2">SORGH_AS_0974</strain>
    </source>
</reference>
<evidence type="ECO:0000313" key="2">
    <source>
        <dbReference type="EMBL" id="MDR6100250.1"/>
    </source>
</evidence>
<name>A0AAJ2BIH3_9HYPH</name>
<dbReference type="PROSITE" id="PS50035">
    <property type="entry name" value="PLD"/>
    <property type="match status" value="1"/>
</dbReference>
<proteinExistence type="predicted"/>
<evidence type="ECO:0000313" key="3">
    <source>
        <dbReference type="Proteomes" id="UP001255601"/>
    </source>
</evidence>
<feature type="domain" description="PLD phosphodiesterase" evidence="1">
    <location>
        <begin position="1"/>
        <end position="28"/>
    </location>
</feature>
<dbReference type="EMBL" id="JAVIZC010000001">
    <property type="protein sequence ID" value="MDR6100250.1"/>
    <property type="molecule type" value="Genomic_DNA"/>
</dbReference>